<evidence type="ECO:0000313" key="2">
    <source>
        <dbReference type="EMBL" id="AKJ38415.1"/>
    </source>
</evidence>
<protein>
    <recommendedName>
        <fullName evidence="1">Novel STAND NTPase 5 domain-containing protein</fullName>
    </recommendedName>
</protein>
<evidence type="ECO:0000313" key="3">
    <source>
        <dbReference type="Proteomes" id="UP000035331"/>
    </source>
</evidence>
<dbReference type="GeneID" id="24885051"/>
<dbReference type="InterPro" id="IPR027417">
    <property type="entry name" value="P-loop_NTPase"/>
</dbReference>
<dbReference type="SUPFAM" id="SSF52540">
    <property type="entry name" value="P-loop containing nucleoside triphosphate hydrolases"/>
    <property type="match status" value="1"/>
</dbReference>
<dbReference type="EMBL" id="CP008746">
    <property type="protein sequence ID" value="AKJ38415.1"/>
    <property type="molecule type" value="Genomic_DNA"/>
</dbReference>
<dbReference type="Gene3D" id="3.40.50.300">
    <property type="entry name" value="P-loop containing nucleotide triphosphate hydrolases"/>
    <property type="match status" value="1"/>
</dbReference>
<proteinExistence type="predicted"/>
<reference evidence="2 3" key="2">
    <citation type="journal article" date="2015" name="Stand. Genomic Sci.">
        <title>The complete genome sequence of the rumen methanogen Methanosarcina barkeri CM1.</title>
        <authorList>
            <person name="Lambie S.C."/>
            <person name="Kelly W.J."/>
            <person name="Leahy S.C."/>
            <person name="Li D."/>
            <person name="Reilly K."/>
            <person name="McAllister T.A."/>
            <person name="Valle E.R."/>
            <person name="Attwood G.T."/>
            <person name="Altermann E."/>
        </authorList>
    </citation>
    <scope>NUCLEOTIDE SEQUENCE [LARGE SCALE GENOMIC DNA]</scope>
    <source>
        <strain evidence="2 3">CM1</strain>
    </source>
</reference>
<accession>A0A0G3CCH1</accession>
<sequence length="1311" mass="150929">METVISSMLTNVVPSLVIESFKLAYSKIFNKDIENILINKTDFESIIETKILFEEFPEIEAKSLSLFLKSDDVESIVLQIFDQGLVHKSLEEIKYDFCLLFSLNFELKTENCDSFASNLFNILIEGCKLTLNEAVSEGIVSAHDAKTQFRLNLLEDKIDRIESNTEEIRNSIDTLSKPKIYKFVNWCEYFSKNEIDLIPALSSEIPTFKAYLHTARNFILSQTSNIFIIHSPGGYGKSHLLREIASTINEIDLNREVFIVTPGFPEINDAISNEIVKNKKYLLIFDDADRYPEEVKPLLSYISYINKNIKVILSTRTSGLQGINEIINQLPCKNSREELMITRWSNEDLIQLLRIVAGKERIDDEEIIVNTFLNPYLIVWIGKQIKNDQVIEFNTIKNNFVNDINYEAKKCLNGVLEASIIKNFILNLSLIVPFSQKDDEIVKNLSVLCSQSVEKITKSLDILIKIGLLRIVGNSLRFNPDMKGDLYLAYNLKEIANESTLKELIEKWIFVTTDKVFINLSAASKFDNPPILKKYCSGLLNDWVKNADNDFGYTRIKKLKLLQKIVHIVPDKTLDLMYTYLDSPLPQISEVDHRWLNNVYPTTDNYGPIVIRLLISGHSRENVLEFISELYDKKVKYGTYDSYKPNQLIFTSISPTENNLALINSTLEILQNWVINSDKPIVENISSALSELLSGTHIVSDYGFGKTSWRPVSLQANSELIYTRRKAIAVVKTMLNHHNLNLRLSAIEIINNIGRTHSISENGLSLATEIRNERSQLINELSNHISIDEDFRVLYNIEKLFLEWWALEKEGTDGVSELLKKLPQNIEYVVFKYFYSVDFVIEDFSLLESKVPKEEKWNWYINNYLHNFKLKSEDVKHLAISLNNKYVSGVQIIGYLSDLHQIIKINSVGSLIIDCWVRINPDIFISIRKNKSLWELVPGKFQNIIDFAISCGNEKFIQELYDELFSNLPNVDIGKIDTFLRIIGTNPVEFRDSCIIQLIEKGNSDIRKLVVDFLYFIYGPKNEFNFIVSYLQLIIRTEPNFDAVLPQNIFSQIGNIKKYENIVDAGLLRSFKRDLIEKLKCTSKLDWYANELLDYSFSDIDTVISFLETRIFDQKKIGYYSTYQGIPHDGLESIGNHIYSLDDYDKLLDSLLLWNQDDNYLVGKSINFVMDSVIGIRNSSSNKLYAEEYIMHKLERGDFYSAVAVSEYLPFEEATIETLINLAKNATTPDKIEKIRTAFLSHVSCGREGIVSIGGNIPPILVAKKNLFQKMYNAFKPGKLRIIISECIEEINAKINKYSKEEYEFLNEKRY</sequence>
<evidence type="ECO:0000259" key="1">
    <source>
        <dbReference type="Pfam" id="PF25199"/>
    </source>
</evidence>
<dbReference type="Pfam" id="PF25199">
    <property type="entry name" value="nSTAND_NTPase5"/>
    <property type="match status" value="1"/>
</dbReference>
<dbReference type="PATRIC" id="fig|796385.3.peg.1718"/>
<gene>
    <name evidence="2" type="ORF">MCM1_1365</name>
</gene>
<organism evidence="2 3">
    <name type="scientific">Methanosarcina barkeri CM1</name>
    <dbReference type="NCBI Taxonomy" id="796385"/>
    <lineage>
        <taxon>Archaea</taxon>
        <taxon>Methanobacteriati</taxon>
        <taxon>Methanobacteriota</taxon>
        <taxon>Stenosarchaea group</taxon>
        <taxon>Methanomicrobia</taxon>
        <taxon>Methanosarcinales</taxon>
        <taxon>Methanosarcinaceae</taxon>
        <taxon>Methanosarcina</taxon>
    </lineage>
</organism>
<feature type="domain" description="Novel STAND NTPase 5" evidence="1">
    <location>
        <begin position="214"/>
        <end position="318"/>
    </location>
</feature>
<reference evidence="3" key="1">
    <citation type="submission" date="2014-06" db="EMBL/GenBank/DDBJ databases">
        <title>The complete genome sequence of Methanosarcina barkeri CM1.</title>
        <authorList>
            <consortium name="Pastoral Greenhouse Gas Research Consortium"/>
            <person name="Lambie S.C."/>
            <person name="Leahy S.C."/>
            <person name="Kelly W.J."/>
            <person name="Li D."/>
            <person name="Reilly K."/>
            <person name="Attwood G.T."/>
            <person name="Altermann E."/>
        </authorList>
    </citation>
    <scope>NUCLEOTIDE SEQUENCE [LARGE SCALE GENOMIC DNA]</scope>
    <source>
        <strain evidence="3">CM1</strain>
    </source>
</reference>
<dbReference type="RefSeq" id="WP_144413980.1">
    <property type="nucleotide sequence ID" value="NZ_CP008746.1"/>
</dbReference>
<name>A0A0G3CCH1_METBA</name>
<dbReference type="Proteomes" id="UP000035331">
    <property type="component" value="Chromosome"/>
</dbReference>
<dbReference type="InterPro" id="IPR057574">
    <property type="entry name" value="nSTAND_NTPase5_dom"/>
</dbReference>